<evidence type="ECO:0000313" key="6">
    <source>
        <dbReference type="Proteomes" id="UP000204551"/>
    </source>
</evidence>
<name>A0A221UTI8_9FLAO</name>
<evidence type="ECO:0000256" key="3">
    <source>
        <dbReference type="ARBA" id="ARBA00023163"/>
    </source>
</evidence>
<dbReference type="PROSITE" id="PS50949">
    <property type="entry name" value="HTH_GNTR"/>
    <property type="match status" value="1"/>
</dbReference>
<dbReference type="AlphaFoldDB" id="A0A221UTI8"/>
<dbReference type="Proteomes" id="UP000204551">
    <property type="component" value="Chromosome"/>
</dbReference>
<dbReference type="InterPro" id="IPR008920">
    <property type="entry name" value="TF_FadR/GntR_C"/>
</dbReference>
<evidence type="ECO:0000259" key="4">
    <source>
        <dbReference type="PROSITE" id="PS50949"/>
    </source>
</evidence>
<evidence type="ECO:0000256" key="1">
    <source>
        <dbReference type="ARBA" id="ARBA00023015"/>
    </source>
</evidence>
<dbReference type="Gene3D" id="1.10.10.10">
    <property type="entry name" value="Winged helix-like DNA-binding domain superfamily/Winged helix DNA-binding domain"/>
    <property type="match status" value="1"/>
</dbReference>
<keyword evidence="1" id="KW-0805">Transcription regulation</keyword>
<feature type="domain" description="HTH gntR-type" evidence="4">
    <location>
        <begin position="16"/>
        <end position="84"/>
    </location>
</feature>
<dbReference type="InterPro" id="IPR011711">
    <property type="entry name" value="GntR_C"/>
</dbReference>
<protein>
    <submittedName>
        <fullName evidence="5">HTH-type transcriptional regulator LutR</fullName>
    </submittedName>
</protein>
<reference evidence="5 6" key="1">
    <citation type="submission" date="2017-07" db="EMBL/GenBank/DDBJ databases">
        <title>Genome Sequence of Arenibacter algicola Strain SMS7 Isolated from a culture of the Diatom Skeletonema marinoi.</title>
        <authorList>
            <person name="Topel M."/>
            <person name="Pinder M.I.M."/>
            <person name="Johansson O.N."/>
            <person name="Kourtchenko O."/>
            <person name="Godhe A."/>
            <person name="Clarke A.K."/>
        </authorList>
    </citation>
    <scope>NUCLEOTIDE SEQUENCE [LARGE SCALE GENOMIC DNA]</scope>
    <source>
        <strain evidence="5 6">SMS7</strain>
    </source>
</reference>
<dbReference type="InterPro" id="IPR036390">
    <property type="entry name" value="WH_DNA-bd_sf"/>
</dbReference>
<dbReference type="GO" id="GO:0003700">
    <property type="term" value="F:DNA-binding transcription factor activity"/>
    <property type="evidence" value="ECO:0007669"/>
    <property type="project" value="InterPro"/>
</dbReference>
<accession>A0A221UTI8</accession>
<dbReference type="InterPro" id="IPR036388">
    <property type="entry name" value="WH-like_DNA-bd_sf"/>
</dbReference>
<evidence type="ECO:0000313" key="5">
    <source>
        <dbReference type="EMBL" id="ASO04637.1"/>
    </source>
</evidence>
<dbReference type="Pfam" id="PF07729">
    <property type="entry name" value="FCD"/>
    <property type="match status" value="1"/>
</dbReference>
<evidence type="ECO:0000256" key="2">
    <source>
        <dbReference type="ARBA" id="ARBA00023125"/>
    </source>
</evidence>
<dbReference type="PRINTS" id="PR00035">
    <property type="entry name" value="HTHGNTR"/>
</dbReference>
<organism evidence="5 6">
    <name type="scientific">Arenibacter algicola</name>
    <dbReference type="NCBI Taxonomy" id="616991"/>
    <lineage>
        <taxon>Bacteria</taxon>
        <taxon>Pseudomonadati</taxon>
        <taxon>Bacteroidota</taxon>
        <taxon>Flavobacteriia</taxon>
        <taxon>Flavobacteriales</taxon>
        <taxon>Flavobacteriaceae</taxon>
        <taxon>Arenibacter</taxon>
    </lineage>
</organism>
<proteinExistence type="predicted"/>
<dbReference type="KEGG" id="aalg:AREALGSMS7_01162"/>
<dbReference type="SMART" id="SM00345">
    <property type="entry name" value="HTH_GNTR"/>
    <property type="match status" value="1"/>
</dbReference>
<dbReference type="EMBL" id="CP022515">
    <property type="protein sequence ID" value="ASO04637.1"/>
    <property type="molecule type" value="Genomic_DNA"/>
</dbReference>
<keyword evidence="3" id="KW-0804">Transcription</keyword>
<dbReference type="PANTHER" id="PTHR43537">
    <property type="entry name" value="TRANSCRIPTIONAL REGULATOR, GNTR FAMILY"/>
    <property type="match status" value="1"/>
</dbReference>
<dbReference type="Pfam" id="PF00392">
    <property type="entry name" value="GntR"/>
    <property type="match status" value="1"/>
</dbReference>
<dbReference type="CDD" id="cd07377">
    <property type="entry name" value="WHTH_GntR"/>
    <property type="match status" value="1"/>
</dbReference>
<dbReference type="RefSeq" id="WP_093977592.1">
    <property type="nucleotide sequence ID" value="NZ_CP022515.1"/>
</dbReference>
<dbReference type="SMART" id="SM00895">
    <property type="entry name" value="FCD"/>
    <property type="match status" value="1"/>
</dbReference>
<sequence length="235" mass="26542">MDLLDKENFKSVTRAKNLSSQIEEQLIIAINKGLYSSGELLPSENELTEIFDVSRGVVREALLMLSAKGIVEIKKGKGALVLSPSVKSLFEPLTALINYKCGNRGFDCTQQVRKSIEPFIAGLAAENKNSKDLKNMQKCIENMELNSTDKEKLTYYDVEFHKAISQASGNPMFLIIMEPIYNFLRTYHNSELEGRSTYSVTREFHNTIYKAIENGDRDEAYNAMLNHLKVGENKS</sequence>
<dbReference type="GO" id="GO:0003677">
    <property type="term" value="F:DNA binding"/>
    <property type="evidence" value="ECO:0007669"/>
    <property type="project" value="UniProtKB-KW"/>
</dbReference>
<dbReference type="SUPFAM" id="SSF48008">
    <property type="entry name" value="GntR ligand-binding domain-like"/>
    <property type="match status" value="1"/>
</dbReference>
<dbReference type="InterPro" id="IPR000524">
    <property type="entry name" value="Tscrpt_reg_HTH_GntR"/>
</dbReference>
<dbReference type="PANTHER" id="PTHR43537:SF5">
    <property type="entry name" value="UXU OPERON TRANSCRIPTIONAL REGULATOR"/>
    <property type="match status" value="1"/>
</dbReference>
<dbReference type="SUPFAM" id="SSF46785">
    <property type="entry name" value="Winged helix' DNA-binding domain"/>
    <property type="match status" value="1"/>
</dbReference>
<keyword evidence="2" id="KW-0238">DNA-binding</keyword>
<dbReference type="Gene3D" id="1.20.120.530">
    <property type="entry name" value="GntR ligand-binding domain-like"/>
    <property type="match status" value="1"/>
</dbReference>
<gene>
    <name evidence="5" type="ORF">AREALGSMS7_01162</name>
</gene>